<dbReference type="PANTHER" id="PTHR14353:SF8">
    <property type="entry name" value="MARCKS-RELATED PROTEIN"/>
    <property type="match status" value="1"/>
</dbReference>
<feature type="region of interest" description="Disordered" evidence="10">
    <location>
        <begin position="1"/>
        <end position="161"/>
    </location>
</feature>
<evidence type="ECO:0000256" key="5">
    <source>
        <dbReference type="ARBA" id="ARBA00022490"/>
    </source>
</evidence>
<comment type="subcellular location">
    <subcellularLocation>
        <location evidence="1">Cell membrane</location>
        <topology evidence="1">Lipid-anchor</topology>
    </subcellularLocation>
    <subcellularLocation>
        <location evidence="2">Cytoplasm</location>
        <location evidence="2">Cytoskeleton</location>
    </subcellularLocation>
</comment>
<evidence type="ECO:0000256" key="10">
    <source>
        <dbReference type="SAM" id="MobiDB-lite"/>
    </source>
</evidence>
<dbReference type="InterPro" id="IPR002101">
    <property type="entry name" value="MARCKS"/>
</dbReference>
<evidence type="ECO:0000256" key="7">
    <source>
        <dbReference type="ARBA" id="ARBA00023136"/>
    </source>
</evidence>
<reference evidence="11" key="1">
    <citation type="submission" date="2023-07" db="EMBL/GenBank/DDBJ databases">
        <authorList>
            <person name="Stuckert A."/>
        </authorList>
    </citation>
    <scope>NUCLEOTIDE SEQUENCE</scope>
</reference>
<proteinExistence type="inferred from homology"/>
<feature type="compositionally biased region" description="Basic residues" evidence="10">
    <location>
        <begin position="80"/>
        <end position="100"/>
    </location>
</feature>
<keyword evidence="9" id="KW-0449">Lipoprotein</keyword>
<dbReference type="PANTHER" id="PTHR14353">
    <property type="entry name" value="MYRISTOYLATED ALANINE-RICH C-KINASE SUBSTRATE MARCKS"/>
    <property type="match status" value="1"/>
</dbReference>
<keyword evidence="5" id="KW-0963">Cytoplasm</keyword>
<comment type="similarity">
    <text evidence="3">Belongs to the MARCKS family.</text>
</comment>
<evidence type="ECO:0008006" key="13">
    <source>
        <dbReference type="Google" id="ProtNLM"/>
    </source>
</evidence>
<keyword evidence="6" id="KW-0519">Myristate</keyword>
<protein>
    <recommendedName>
        <fullName evidence="13">MARCKS-related protein</fullName>
    </recommendedName>
</protein>
<dbReference type="PRINTS" id="PR00963">
    <property type="entry name" value="MARCKS"/>
</dbReference>
<feature type="compositionally biased region" description="Polar residues" evidence="10">
    <location>
        <begin position="141"/>
        <end position="151"/>
    </location>
</feature>
<dbReference type="Proteomes" id="UP001176940">
    <property type="component" value="Unassembled WGS sequence"/>
</dbReference>
<evidence type="ECO:0000256" key="4">
    <source>
        <dbReference type="ARBA" id="ARBA00022475"/>
    </source>
</evidence>
<gene>
    <name evidence="11" type="ORF">RIMI_LOCUS19031172</name>
</gene>
<evidence type="ECO:0000256" key="6">
    <source>
        <dbReference type="ARBA" id="ARBA00022707"/>
    </source>
</evidence>
<evidence type="ECO:0000256" key="9">
    <source>
        <dbReference type="ARBA" id="ARBA00023288"/>
    </source>
</evidence>
<evidence type="ECO:0000256" key="2">
    <source>
        <dbReference type="ARBA" id="ARBA00004245"/>
    </source>
</evidence>
<keyword evidence="4" id="KW-1003">Cell membrane</keyword>
<evidence type="ECO:0000313" key="12">
    <source>
        <dbReference type="Proteomes" id="UP001176940"/>
    </source>
</evidence>
<name>A0ABN9MF64_9NEOB</name>
<sequence>MGSTESKSQSADTAASKPADQQENGHVKTNGDTLPKTNGDAAAANGSAEPVTEEVGSGETIEQAPPTNGEAKPEEPPGKAAKKKIFSFKKNIKLPFRKPKKEAPPAGEEAAAPKPEEEPKPAEATSETPEPAEEAAASPEQTPQSEESVPSTEAPAEPQKE</sequence>
<feature type="compositionally biased region" description="Polar residues" evidence="10">
    <location>
        <begin position="1"/>
        <end position="24"/>
    </location>
</feature>
<evidence type="ECO:0000256" key="1">
    <source>
        <dbReference type="ARBA" id="ARBA00004193"/>
    </source>
</evidence>
<organism evidence="11 12">
    <name type="scientific">Ranitomeya imitator</name>
    <name type="common">mimic poison frog</name>
    <dbReference type="NCBI Taxonomy" id="111125"/>
    <lineage>
        <taxon>Eukaryota</taxon>
        <taxon>Metazoa</taxon>
        <taxon>Chordata</taxon>
        <taxon>Craniata</taxon>
        <taxon>Vertebrata</taxon>
        <taxon>Euteleostomi</taxon>
        <taxon>Amphibia</taxon>
        <taxon>Batrachia</taxon>
        <taxon>Anura</taxon>
        <taxon>Neobatrachia</taxon>
        <taxon>Hyloidea</taxon>
        <taxon>Dendrobatidae</taxon>
        <taxon>Dendrobatinae</taxon>
        <taxon>Ranitomeya</taxon>
    </lineage>
</organism>
<keyword evidence="8" id="KW-0206">Cytoskeleton</keyword>
<comment type="caution">
    <text evidence="11">The sequence shown here is derived from an EMBL/GenBank/DDBJ whole genome shotgun (WGS) entry which is preliminary data.</text>
</comment>
<evidence type="ECO:0000256" key="8">
    <source>
        <dbReference type="ARBA" id="ARBA00023212"/>
    </source>
</evidence>
<keyword evidence="7" id="KW-0472">Membrane</keyword>
<keyword evidence="12" id="KW-1185">Reference proteome</keyword>
<dbReference type="EMBL" id="CAUEEQ010059694">
    <property type="protein sequence ID" value="CAJ0964273.1"/>
    <property type="molecule type" value="Genomic_DNA"/>
</dbReference>
<accession>A0ABN9MF64</accession>
<evidence type="ECO:0000313" key="11">
    <source>
        <dbReference type="EMBL" id="CAJ0964273.1"/>
    </source>
</evidence>
<evidence type="ECO:0000256" key="3">
    <source>
        <dbReference type="ARBA" id="ARBA00006456"/>
    </source>
</evidence>
<feature type="compositionally biased region" description="Low complexity" evidence="10">
    <location>
        <begin position="104"/>
        <end position="113"/>
    </location>
</feature>
<feature type="compositionally biased region" description="Low complexity" evidence="10">
    <location>
        <begin position="122"/>
        <end position="140"/>
    </location>
</feature>